<gene>
    <name evidence="2" type="ORF">PHYPSEUDO_007655</name>
</gene>
<comment type="caution">
    <text evidence="2">The sequence shown here is derived from an EMBL/GenBank/DDBJ whole genome shotgun (WGS) entry which is preliminary data.</text>
</comment>
<dbReference type="SMART" id="SM01388">
    <property type="entry name" value="Mob1_phocein"/>
    <property type="match status" value="1"/>
</dbReference>
<feature type="region of interest" description="Disordered" evidence="1">
    <location>
        <begin position="242"/>
        <end position="309"/>
    </location>
</feature>
<protein>
    <submittedName>
        <fullName evidence="2">Uncharacterized protein</fullName>
    </submittedName>
</protein>
<feature type="region of interest" description="Disordered" evidence="1">
    <location>
        <begin position="1"/>
        <end position="33"/>
    </location>
</feature>
<dbReference type="OrthoDB" id="8170117at2759"/>
<dbReference type="PANTHER" id="PTHR22599">
    <property type="entry name" value="MPS ONE BINDER KINASE ACTIVATOR-LIKE MOB"/>
    <property type="match status" value="1"/>
</dbReference>
<feature type="compositionally biased region" description="Basic and acidic residues" evidence="1">
    <location>
        <begin position="283"/>
        <end position="298"/>
    </location>
</feature>
<name>A0A8T1VG76_9STRA</name>
<dbReference type="Pfam" id="PF03637">
    <property type="entry name" value="Mob1_phocein"/>
    <property type="match status" value="1"/>
</dbReference>
<dbReference type="InterPro" id="IPR005301">
    <property type="entry name" value="MOB_kinase_act_fam"/>
</dbReference>
<organism evidence="2 3">
    <name type="scientific">Phytophthora pseudosyringae</name>
    <dbReference type="NCBI Taxonomy" id="221518"/>
    <lineage>
        <taxon>Eukaryota</taxon>
        <taxon>Sar</taxon>
        <taxon>Stramenopiles</taxon>
        <taxon>Oomycota</taxon>
        <taxon>Peronosporomycetes</taxon>
        <taxon>Peronosporales</taxon>
        <taxon>Peronosporaceae</taxon>
        <taxon>Phytophthora</taxon>
    </lineage>
</organism>
<feature type="compositionally biased region" description="Low complexity" evidence="1">
    <location>
        <begin position="269"/>
        <end position="282"/>
    </location>
</feature>
<dbReference type="EMBL" id="JAGDFM010000307">
    <property type="protein sequence ID" value="KAG7380175.1"/>
    <property type="molecule type" value="Genomic_DNA"/>
</dbReference>
<evidence type="ECO:0000256" key="1">
    <source>
        <dbReference type="SAM" id="MobiDB-lite"/>
    </source>
</evidence>
<reference evidence="2" key="1">
    <citation type="submission" date="2021-02" db="EMBL/GenBank/DDBJ databases">
        <authorList>
            <person name="Palmer J.M."/>
        </authorList>
    </citation>
    <scope>NUCLEOTIDE SEQUENCE</scope>
    <source>
        <strain evidence="2">SCRP734</strain>
    </source>
</reference>
<evidence type="ECO:0000313" key="2">
    <source>
        <dbReference type="EMBL" id="KAG7380175.1"/>
    </source>
</evidence>
<accession>A0A8T1VG76</accession>
<proteinExistence type="predicted"/>
<dbReference type="Proteomes" id="UP000694044">
    <property type="component" value="Unassembled WGS sequence"/>
</dbReference>
<sequence length="549" mass="61259">MLRKFFHSGGASERTASSSSFDAATKSEAESNGNHGAEFAEMVVLLERFEGGQRTVGLKDTINKLSRHCQAICEVVASGRDLGSCVHDLYGGEGDEQQATASEARKLLADVAMFRTSSIAPLQTLLAGIPQLKLRCDHRNSAKSVVLRYGRKVEEIQSSTRHETSRLRRNRAKHQVALARFTEINSEVLADVAAVLANDLPEMASQAIERLLLQHQALTARWMQAEVTSLQQQLGRYRALATEKKTQQQQQRPVQIEVNGERSNDADAAESSSDSDNDSNNNADDKRPEDPARSDKPSSPRYPTAIASPKNLQAKDAIRLMPNHVLNQEQSICPRKKHASGTRTWNLHRYIKDSMAYGLDLADCIQLPEGCQLDEWVAVHVIDFFNEISLLYGTISEFCTHSSCPQMSAGPCYTYLWADGVQQVTPVSLPASEYVARLLEWVEAQLDDPQLFPEVHSTGAGSSGSGECSPAFMRAARNILKRLFRVYAHMYHNHLQNYVALHAESHLNFCFKRFILFARHFELVEQKELNALRKLIQTLVAKPLVLANF</sequence>
<dbReference type="AlphaFoldDB" id="A0A8T1VG76"/>
<evidence type="ECO:0000313" key="3">
    <source>
        <dbReference type="Proteomes" id="UP000694044"/>
    </source>
</evidence>
<keyword evidence="3" id="KW-1185">Reference proteome</keyword>